<dbReference type="Proteomes" id="UP000316142">
    <property type="component" value="Unassembled WGS sequence"/>
</dbReference>
<dbReference type="InterPro" id="IPR029044">
    <property type="entry name" value="Nucleotide-diphossugar_trans"/>
</dbReference>
<dbReference type="Gene3D" id="3.90.550.10">
    <property type="entry name" value="Spore Coat Polysaccharide Biosynthesis Protein SpsA, Chain A"/>
    <property type="match status" value="1"/>
</dbReference>
<reference evidence="2 3" key="1">
    <citation type="submission" date="2019-06" db="EMBL/GenBank/DDBJ databases">
        <title>Taxogenomics and systematics of the genus Pantoea.</title>
        <authorList>
            <person name="Tambong J.T."/>
        </authorList>
    </citation>
    <scope>NUCLEOTIDE SEQUENCE [LARGE SCALE GENOMIC DNA]</scope>
    <source>
        <strain evidence="2 3">LMG 2558</strain>
    </source>
</reference>
<dbReference type="CDD" id="cd00761">
    <property type="entry name" value="Glyco_tranf_GTA_type"/>
    <property type="match status" value="1"/>
</dbReference>
<dbReference type="EMBL" id="VHIZ01000016">
    <property type="protein sequence ID" value="TPV32568.1"/>
    <property type="molecule type" value="Genomic_DNA"/>
</dbReference>
<comment type="caution">
    <text evidence="2">The sequence shown here is derived from an EMBL/GenBank/DDBJ whole genome shotgun (WGS) entry which is preliminary data.</text>
</comment>
<sequence>MSELKHPYYIVSPDYRESSGGIQALHKLCHQINLQGGNAWMVDCNVINPAWKTPRLDAETWRQHKKAQLTPIAVYPEIYSGNPLNADVCVRYMLNHEGLLNGNRLNESEEDLFFWYSSQLIINEPDVDFLTMVGPDLELFYDDGRAKTTTLLYLNRVPVEKVDFTTLPDNIVIISVKNPRPLAELAEMLKSASVMYTFEWSGTCNLAALCGTPVVSMVAQGYEKLAISEASIRDMGGAGVCFSDDTAELERERARLWKVRDNMRKFEADFSQQLRHFFIKTQTAAGIKNEEKVVSTQKWLADYPVKNYAHSSAETALSVRVIILDDNPAVACDSILSSLRYVGLEAEIYAVDASAEQEQGKGHFSGWLHQLLIEDPCEWVLFLRSGDLIYPELFSGLWLFKEQTAASLAFYSDRVVRQADGLCEMFLPDFDRDYFLALPERFARGAFFRRELCLEIVRARNISPHTVETAFLLQLVSAGLAADIRHVPVPLIKLLSKEREHTSLKESLLAEYLAGSEYSQASVEREGSVFTVRYDASGISKLTVILVVEDDINRTKRAVATFVDTVVDVDYEIIFIDNGSTDPAVREWLSSLATMNNAIFRVFFVDEKINTVSAMNYGISVARGEFTLCLSAGIYFNHTRWLEALLDHCGRAELLACAPFLVDNREDLYSSGRIDGGFRRKYGQAETASSTDSPGQADRVAPQQHLLLTTECIMIRTSSCQQAGGLDEQFATLPEAISDLLLRASVPGVVKIAVPLSRVSYDDVLTDVSLVSGNSLFTEKWLRYIAHDPASNPNISRKEGEVVRENNHPLLAARLGFPLSALWVFNAGDHDETQRVKELSRLTTASDSLIAALDCQRSTPVELYRLNPAHIVFSDSVASRDAQLIKNKAALPETRFVVEVTRESFRNGQLADEGLQNADTLLVRNSAALTLFRDKHAVLQADKLSTAWQRLAPPEDRPSEHSGKPRVGVVLTDLMTEDWMLIDTLIREMSERVDWIIYGACPDVWKHTVHEYYRKVPHSRLPAMFQSLKLDLALAPLAETLPNQAEGHRVIAQLGACGYPVLASDHEAYKAIGSVKRIKNKTSQWRFMINKLINNPPMMRSLGEALYEEVNTCWIHLPGERPAWLKTQSS</sequence>
<dbReference type="RefSeq" id="WP_140922962.1">
    <property type="nucleotide sequence ID" value="NZ_CP122311.1"/>
</dbReference>
<evidence type="ECO:0000313" key="2">
    <source>
        <dbReference type="EMBL" id="TPV32568.1"/>
    </source>
</evidence>
<feature type="domain" description="Glycosyltransferase 2-like" evidence="1">
    <location>
        <begin position="557"/>
        <end position="666"/>
    </location>
</feature>
<dbReference type="InterPro" id="IPR001173">
    <property type="entry name" value="Glyco_trans_2-like"/>
</dbReference>
<accession>A0ABY2ZKM0</accession>
<gene>
    <name evidence="2" type="ORF">FJW00_02040</name>
</gene>
<dbReference type="PANTHER" id="PTHR43685:SF2">
    <property type="entry name" value="GLYCOSYLTRANSFERASE 2-LIKE DOMAIN-CONTAINING PROTEIN"/>
    <property type="match status" value="1"/>
</dbReference>
<dbReference type="Pfam" id="PF00535">
    <property type="entry name" value="Glycos_transf_2"/>
    <property type="match status" value="1"/>
</dbReference>
<name>A0ABY2ZKM0_9GAMM</name>
<dbReference type="PANTHER" id="PTHR43685">
    <property type="entry name" value="GLYCOSYLTRANSFERASE"/>
    <property type="match status" value="1"/>
</dbReference>
<dbReference type="SUPFAM" id="SSF53448">
    <property type="entry name" value="Nucleotide-diphospho-sugar transferases"/>
    <property type="match status" value="1"/>
</dbReference>
<evidence type="ECO:0000313" key="3">
    <source>
        <dbReference type="Proteomes" id="UP000316142"/>
    </source>
</evidence>
<dbReference type="InterPro" id="IPR050834">
    <property type="entry name" value="Glycosyltransf_2"/>
</dbReference>
<keyword evidence="3" id="KW-1185">Reference proteome</keyword>
<proteinExistence type="predicted"/>
<protein>
    <submittedName>
        <fullName evidence="2">Glycosyltransferase family 2 protein</fullName>
    </submittedName>
</protein>
<organism evidence="2 3">
    <name type="scientific">Pantoea anthophila</name>
    <dbReference type="NCBI Taxonomy" id="470931"/>
    <lineage>
        <taxon>Bacteria</taxon>
        <taxon>Pseudomonadati</taxon>
        <taxon>Pseudomonadota</taxon>
        <taxon>Gammaproteobacteria</taxon>
        <taxon>Enterobacterales</taxon>
        <taxon>Erwiniaceae</taxon>
        <taxon>Pantoea</taxon>
    </lineage>
</organism>
<evidence type="ECO:0000259" key="1">
    <source>
        <dbReference type="Pfam" id="PF00535"/>
    </source>
</evidence>